<feature type="compositionally biased region" description="Low complexity" evidence="1">
    <location>
        <begin position="509"/>
        <end position="523"/>
    </location>
</feature>
<feature type="compositionally biased region" description="Polar residues" evidence="1">
    <location>
        <begin position="574"/>
        <end position="629"/>
    </location>
</feature>
<reference evidence="3" key="1">
    <citation type="submission" date="2023-06" db="EMBL/GenBank/DDBJ databases">
        <title>Genomic analysis of the entomopathogenic nematode Steinernema hermaphroditum.</title>
        <authorList>
            <person name="Schwarz E.M."/>
            <person name="Heppert J.K."/>
            <person name="Baniya A."/>
            <person name="Schwartz H.T."/>
            <person name="Tan C.-H."/>
            <person name="Antoshechkin I."/>
            <person name="Sternberg P.W."/>
            <person name="Goodrich-Blair H."/>
            <person name="Dillman A.R."/>
        </authorList>
    </citation>
    <scope>NUCLEOTIDE SEQUENCE</scope>
    <source>
        <strain evidence="3">PS9179</strain>
        <tissue evidence="3">Whole animal</tissue>
    </source>
</reference>
<sequence length="706" mass="78134">MAEVMRLPQLNSEPKGPTAFASRHSQFTGAPPSYRSAAPSVEDDASSALWSEHSTGSSAIGKRRASWTNLVESDQNLKRYEPNVYPKVSGSLSSLPNAQRVCVFPASSSVSSRVSDSGHQAKVNYAPQPFQFGYQPSIAETASVSTSSAPYPLSRLVPYTPSQQSVVSEFVHLPQGSIRKLNEAGAPRSQGSEHPRAKRDRMESLRQFCGKPRNKLLFLFLILLVIAAIVVAIVLSQTLAPSKHFNFSWLAPDSLRLNDQTPNKITMDVDGSQVKVDLIGAMPFKGSYRTVMDFRTNRVAVMDSSLKTGGNYTTCFIMAVDRNNMPDLSALQRAARNSEDRTKQTQGWMESWNFVPQPLSDVKPETFFNPPIKECEKARWIQLNYVGSNQKSSKCTNCFDFCLPEYGIEKDYARDSTAFNIIKRTCFYMFVPEWRNFAPDYAQAQNQGPNGFGTINGTLSQLGQTIQQAGQDLQSKWISLQTVPQNIANASQQLYGTVQHTIAGGFNNFQNQQQTQNPFGFTNGQQQPPQVEELNNFQPQQQNSQPSSVVGPPYSGQVATSNGHYPPSQVFRPSGQQQMTAQPNQPSQLGSQPFEQQNIAQGQQPQRRNPASETPSPFSAQQPPQNQHYGNGDASRMNGVNGHNTAEYQNQARFGGPTNFQPQPLFPQPQPQQNAPSNNPFDGREPSRFHSYPQGAPPHSQWINVG</sequence>
<dbReference type="EMBL" id="JAUCMV010000003">
    <property type="protein sequence ID" value="KAK0411095.1"/>
    <property type="molecule type" value="Genomic_DNA"/>
</dbReference>
<feature type="region of interest" description="Disordered" evidence="1">
    <location>
        <begin position="509"/>
        <end position="706"/>
    </location>
</feature>
<feature type="region of interest" description="Disordered" evidence="1">
    <location>
        <begin position="181"/>
        <end position="200"/>
    </location>
</feature>
<name>A0AA39LVQ7_9BILA</name>
<keyword evidence="2" id="KW-0472">Membrane</keyword>
<protein>
    <recommendedName>
        <fullName evidence="5">BRICHOS domain-containing protein</fullName>
    </recommendedName>
</protein>
<evidence type="ECO:0000256" key="2">
    <source>
        <dbReference type="SAM" id="Phobius"/>
    </source>
</evidence>
<feature type="compositionally biased region" description="Low complexity" evidence="1">
    <location>
        <begin position="535"/>
        <end position="548"/>
    </location>
</feature>
<accession>A0AA39LVQ7</accession>
<evidence type="ECO:0000256" key="1">
    <source>
        <dbReference type="SAM" id="MobiDB-lite"/>
    </source>
</evidence>
<proteinExistence type="predicted"/>
<gene>
    <name evidence="3" type="ORF">QR680_005478</name>
</gene>
<keyword evidence="2" id="KW-1133">Transmembrane helix</keyword>
<feature type="region of interest" description="Disordered" evidence="1">
    <location>
        <begin position="1"/>
        <end position="55"/>
    </location>
</feature>
<feature type="compositionally biased region" description="Polar residues" evidence="1">
    <location>
        <begin position="641"/>
        <end position="652"/>
    </location>
</feature>
<dbReference type="Proteomes" id="UP001175271">
    <property type="component" value="Unassembled WGS sequence"/>
</dbReference>
<keyword evidence="2" id="KW-0812">Transmembrane</keyword>
<feature type="compositionally biased region" description="Basic and acidic residues" evidence="1">
    <location>
        <begin position="191"/>
        <end position="200"/>
    </location>
</feature>
<dbReference type="AlphaFoldDB" id="A0AA39LVQ7"/>
<organism evidence="3 4">
    <name type="scientific">Steinernema hermaphroditum</name>
    <dbReference type="NCBI Taxonomy" id="289476"/>
    <lineage>
        <taxon>Eukaryota</taxon>
        <taxon>Metazoa</taxon>
        <taxon>Ecdysozoa</taxon>
        <taxon>Nematoda</taxon>
        <taxon>Chromadorea</taxon>
        <taxon>Rhabditida</taxon>
        <taxon>Tylenchina</taxon>
        <taxon>Panagrolaimomorpha</taxon>
        <taxon>Strongyloidoidea</taxon>
        <taxon>Steinernematidae</taxon>
        <taxon>Steinernema</taxon>
    </lineage>
</organism>
<feature type="compositionally biased region" description="Low complexity" evidence="1">
    <location>
        <begin position="671"/>
        <end position="681"/>
    </location>
</feature>
<evidence type="ECO:0000313" key="3">
    <source>
        <dbReference type="EMBL" id="KAK0411095.1"/>
    </source>
</evidence>
<evidence type="ECO:0000313" key="4">
    <source>
        <dbReference type="Proteomes" id="UP001175271"/>
    </source>
</evidence>
<comment type="caution">
    <text evidence="3">The sequence shown here is derived from an EMBL/GenBank/DDBJ whole genome shotgun (WGS) entry which is preliminary data.</text>
</comment>
<evidence type="ECO:0008006" key="5">
    <source>
        <dbReference type="Google" id="ProtNLM"/>
    </source>
</evidence>
<feature type="transmembrane region" description="Helical" evidence="2">
    <location>
        <begin position="216"/>
        <end position="235"/>
    </location>
</feature>
<keyword evidence="4" id="KW-1185">Reference proteome</keyword>